<name>A0A4V1A465_9HYPH</name>
<dbReference type="Proteomes" id="UP000293719">
    <property type="component" value="Chromosome"/>
</dbReference>
<evidence type="ECO:0000256" key="1">
    <source>
        <dbReference type="ARBA" id="ARBA00004651"/>
    </source>
</evidence>
<gene>
    <name evidence="8" type="ORF">E0E05_13525</name>
</gene>
<feature type="transmembrane region" description="Helical" evidence="6">
    <location>
        <begin position="271"/>
        <end position="289"/>
    </location>
</feature>
<keyword evidence="3 6" id="KW-0812">Transmembrane</keyword>
<feature type="transmembrane region" description="Helical" evidence="6">
    <location>
        <begin position="34"/>
        <end position="54"/>
    </location>
</feature>
<feature type="transmembrane region" description="Helical" evidence="6">
    <location>
        <begin position="75"/>
        <end position="95"/>
    </location>
</feature>
<proteinExistence type="predicted"/>
<evidence type="ECO:0000256" key="4">
    <source>
        <dbReference type="ARBA" id="ARBA00022989"/>
    </source>
</evidence>
<dbReference type="GO" id="GO:0005886">
    <property type="term" value="C:plasma membrane"/>
    <property type="evidence" value="ECO:0007669"/>
    <property type="project" value="UniProtKB-SubCell"/>
</dbReference>
<keyword evidence="4 6" id="KW-1133">Transmembrane helix</keyword>
<dbReference type="InterPro" id="IPR051258">
    <property type="entry name" value="Diverse_Substrate_Transporter"/>
</dbReference>
<feature type="transmembrane region" description="Helical" evidence="6">
    <location>
        <begin position="182"/>
        <end position="203"/>
    </location>
</feature>
<evidence type="ECO:0000313" key="9">
    <source>
        <dbReference type="Proteomes" id="UP000293719"/>
    </source>
</evidence>
<comment type="subcellular location">
    <subcellularLocation>
        <location evidence="1">Cell membrane</location>
        <topology evidence="1">Multi-pass membrane protein</topology>
    </subcellularLocation>
</comment>
<dbReference type="KEGG" id="rpod:E0E05_13525"/>
<feature type="transmembrane region" description="Helical" evidence="6">
    <location>
        <begin position="127"/>
        <end position="143"/>
    </location>
</feature>
<reference evidence="8 9" key="1">
    <citation type="journal article" date="2017" name="Int. J. Syst. Evol. Microbiol.">
        <title>Roseitalea porphyridii gen. nov., sp. nov., isolated from a red alga, and reclassification of Hoeflea suaedae Chung et al. 2013 as Pseudohoeflea suaedae gen. nov., comb. nov.</title>
        <authorList>
            <person name="Hyeon J.W."/>
            <person name="Jeong S.E."/>
            <person name="Baek K."/>
            <person name="Jeon C.O."/>
        </authorList>
    </citation>
    <scope>NUCLEOTIDE SEQUENCE [LARGE SCALE GENOMIC DNA]</scope>
    <source>
        <strain evidence="8 9">MA7-20</strain>
    </source>
</reference>
<dbReference type="Pfam" id="PF00892">
    <property type="entry name" value="EamA"/>
    <property type="match status" value="2"/>
</dbReference>
<evidence type="ECO:0000256" key="2">
    <source>
        <dbReference type="ARBA" id="ARBA00022475"/>
    </source>
</evidence>
<evidence type="ECO:0000313" key="8">
    <source>
        <dbReference type="EMBL" id="QBK31538.1"/>
    </source>
</evidence>
<keyword evidence="2" id="KW-1003">Cell membrane</keyword>
<feature type="domain" description="EamA" evidence="7">
    <location>
        <begin position="9"/>
        <end position="143"/>
    </location>
</feature>
<dbReference type="PANTHER" id="PTHR42920">
    <property type="entry name" value="OS03G0707200 PROTEIN-RELATED"/>
    <property type="match status" value="1"/>
</dbReference>
<dbReference type="GeneID" id="90768324"/>
<dbReference type="SUPFAM" id="SSF103481">
    <property type="entry name" value="Multidrug resistance efflux transporter EmrE"/>
    <property type="match status" value="2"/>
</dbReference>
<keyword evidence="9" id="KW-1185">Reference proteome</keyword>
<protein>
    <submittedName>
        <fullName evidence="8">DMT family transporter</fullName>
    </submittedName>
</protein>
<evidence type="ECO:0000259" key="7">
    <source>
        <dbReference type="Pfam" id="PF00892"/>
    </source>
</evidence>
<dbReference type="InterPro" id="IPR037185">
    <property type="entry name" value="EmrE-like"/>
</dbReference>
<dbReference type="OrthoDB" id="9804865at2"/>
<evidence type="ECO:0000256" key="5">
    <source>
        <dbReference type="ARBA" id="ARBA00023136"/>
    </source>
</evidence>
<dbReference type="InterPro" id="IPR000620">
    <property type="entry name" value="EamA_dom"/>
</dbReference>
<feature type="transmembrane region" description="Helical" evidence="6">
    <location>
        <begin position="244"/>
        <end position="265"/>
    </location>
</feature>
<dbReference type="RefSeq" id="WP_131617198.1">
    <property type="nucleotide sequence ID" value="NZ_CP036532.1"/>
</dbReference>
<feature type="domain" description="EamA" evidence="7">
    <location>
        <begin position="153"/>
        <end position="286"/>
    </location>
</feature>
<evidence type="ECO:0000256" key="6">
    <source>
        <dbReference type="SAM" id="Phobius"/>
    </source>
</evidence>
<dbReference type="PANTHER" id="PTHR42920:SF5">
    <property type="entry name" value="EAMA DOMAIN-CONTAINING PROTEIN"/>
    <property type="match status" value="1"/>
</dbReference>
<keyword evidence="5 6" id="KW-0472">Membrane</keyword>
<sequence length="303" mass="31474">MNRAAANGLLLITGAVWGMGFVAQSTAMEAIGPVFFTGLRFLAAAVAVAPLALWEGRRAAARGSAPLTPRQWRNFALLGAILFSSLAAQQIGLLTTTVTNAGFLTGTYVVIVPIVAVVLLREFPHPVVWPAALVTLTGIGLLSGGRLDGLTEGDLWTLLCALLWAFHVIALGRFVRGAPRPFTLAFTQFLVCGVIGCVLAPAFETVALAPIVAAAPEILFAGVVSGGVAFTLQAIAQQHTTAPQAAIFMSTEAPFAALFGALILAERIAPIGLVGCALIFLAILAVELVPMLRPARPAPAHEP</sequence>
<accession>A0A4V1A465</accession>
<dbReference type="AlphaFoldDB" id="A0A4V1A465"/>
<organism evidence="8 9">
    <name type="scientific">Roseitalea porphyridii</name>
    <dbReference type="NCBI Taxonomy" id="1852022"/>
    <lineage>
        <taxon>Bacteria</taxon>
        <taxon>Pseudomonadati</taxon>
        <taxon>Pseudomonadota</taxon>
        <taxon>Alphaproteobacteria</taxon>
        <taxon>Hyphomicrobiales</taxon>
        <taxon>Ahrensiaceae</taxon>
        <taxon>Roseitalea</taxon>
    </lineage>
</organism>
<dbReference type="EMBL" id="CP036532">
    <property type="protein sequence ID" value="QBK31538.1"/>
    <property type="molecule type" value="Genomic_DNA"/>
</dbReference>
<feature type="transmembrane region" description="Helical" evidence="6">
    <location>
        <begin position="209"/>
        <end position="232"/>
    </location>
</feature>
<evidence type="ECO:0000256" key="3">
    <source>
        <dbReference type="ARBA" id="ARBA00022692"/>
    </source>
</evidence>
<feature type="transmembrane region" description="Helical" evidence="6">
    <location>
        <begin position="101"/>
        <end position="120"/>
    </location>
</feature>
<feature type="transmembrane region" description="Helical" evidence="6">
    <location>
        <begin position="155"/>
        <end position="175"/>
    </location>
</feature>